<dbReference type="InterPro" id="IPR021295">
    <property type="entry name" value="DUF2867"/>
</dbReference>
<evidence type="ECO:0000313" key="1">
    <source>
        <dbReference type="EMBL" id="RBP80010.1"/>
    </source>
</evidence>
<proteinExistence type="predicted"/>
<gene>
    <name evidence="1" type="ORF">DFP80_11266</name>
</gene>
<dbReference type="Proteomes" id="UP000252792">
    <property type="component" value="Unassembled WGS sequence"/>
</dbReference>
<name>A0A366J0U3_9GAMM</name>
<dbReference type="Pfam" id="PF11066">
    <property type="entry name" value="DUF2867"/>
    <property type="match status" value="1"/>
</dbReference>
<sequence length="197" mass="22088">MPIPFGVKNALRVASSMKKDLGSHFQPPRLITPKKRDGILNMQHVTSSTLPLQSALRDRIKPMDFIDCYSVEADLSPRHAAEIITDFPGWAQCLVAIRNIITAPFGLLKEGPDTSDKVGFFPVESENNEELIAGFNDKHLDFRVSVMSQNGRIFLATWVHTNHPAGKLYLATILPFHMLIVRNALARVKATNKMKQR</sequence>
<comment type="caution">
    <text evidence="1">The sequence shown here is derived from an EMBL/GenBank/DDBJ whole genome shotgun (WGS) entry which is preliminary data.</text>
</comment>
<dbReference type="EMBL" id="QNSE01000012">
    <property type="protein sequence ID" value="RBP80010.1"/>
    <property type="molecule type" value="Genomic_DNA"/>
</dbReference>
<protein>
    <submittedName>
        <fullName evidence="1">Uncharacterized protein DUF2867</fullName>
    </submittedName>
</protein>
<evidence type="ECO:0000313" key="2">
    <source>
        <dbReference type="Proteomes" id="UP000252792"/>
    </source>
</evidence>
<organism evidence="1 2">
    <name type="scientific">Marinomonas rhizomae</name>
    <dbReference type="NCBI Taxonomy" id="491948"/>
    <lineage>
        <taxon>Bacteria</taxon>
        <taxon>Pseudomonadati</taxon>
        <taxon>Pseudomonadota</taxon>
        <taxon>Gammaproteobacteria</taxon>
        <taxon>Oceanospirillales</taxon>
        <taxon>Oceanospirillaceae</taxon>
        <taxon>Marinomonas</taxon>
    </lineage>
</organism>
<keyword evidence="2" id="KW-1185">Reference proteome</keyword>
<dbReference type="AlphaFoldDB" id="A0A366J0U3"/>
<reference evidence="1 2" key="1">
    <citation type="submission" date="2018-06" db="EMBL/GenBank/DDBJ databases">
        <title>Genomic Encyclopedia of Type Strains, Phase III (KMG-III): the genomes of soil and plant-associated and newly described type strains.</title>
        <authorList>
            <person name="Whitman W."/>
        </authorList>
    </citation>
    <scope>NUCLEOTIDE SEQUENCE [LARGE SCALE GENOMIC DNA]</scope>
    <source>
        <strain evidence="1 2">CECT 7377</strain>
    </source>
</reference>
<accession>A0A366J0U3</accession>